<keyword evidence="6" id="KW-1185">Reference proteome</keyword>
<evidence type="ECO:0000256" key="3">
    <source>
        <dbReference type="ARBA" id="ARBA00022801"/>
    </source>
</evidence>
<name>A0ABT6FR13_9FLAO</name>
<keyword evidence="3" id="KW-0378">Hydrolase</keyword>
<evidence type="ECO:0000256" key="4">
    <source>
        <dbReference type="ARBA" id="ARBA00023049"/>
    </source>
</evidence>
<keyword evidence="2" id="KW-0645">Protease</keyword>
<accession>A0ABT6FR13</accession>
<gene>
    <name evidence="5" type="ORF">OSR52_06445</name>
</gene>
<keyword evidence="4" id="KW-0482">Metalloprotease</keyword>
<dbReference type="Pfam" id="PF08014">
    <property type="entry name" value="MATCAP"/>
    <property type="match status" value="1"/>
</dbReference>
<reference evidence="5" key="1">
    <citation type="submission" date="2022-11" db="EMBL/GenBank/DDBJ databases">
        <title>High-quality draft genome sequence of Galbibacter sp. strain CMA-7.</title>
        <authorList>
            <person name="Wei L."/>
            <person name="Dong C."/>
            <person name="Shao Z."/>
        </authorList>
    </citation>
    <scope>NUCLEOTIDE SEQUENCE</scope>
    <source>
        <strain evidence="5">CMA-7</strain>
    </source>
</reference>
<comment type="caution">
    <text evidence="5">The sequence shown here is derived from an EMBL/GenBank/DDBJ whole genome shotgun (WGS) entry which is preliminary data.</text>
</comment>
<dbReference type="EMBL" id="JAPMUA010000002">
    <property type="protein sequence ID" value="MDG3585504.1"/>
    <property type="molecule type" value="Genomic_DNA"/>
</dbReference>
<dbReference type="Proteomes" id="UP001153642">
    <property type="component" value="Unassembled WGS sequence"/>
</dbReference>
<dbReference type="PANTHER" id="PTHR31817">
    <property type="match status" value="1"/>
</dbReference>
<evidence type="ECO:0000256" key="1">
    <source>
        <dbReference type="ARBA" id="ARBA00001947"/>
    </source>
</evidence>
<protein>
    <submittedName>
        <fullName evidence="5">Flavohemoglobin expression-modulating QEGLA motif protein</fullName>
    </submittedName>
</protein>
<proteinExistence type="predicted"/>
<dbReference type="InterPro" id="IPR012548">
    <property type="entry name" value="MATCAP"/>
</dbReference>
<sequence>MIADDLIREHIDLIEIDKNLDRLIKRIELLSYLNPLNAEKEKHRFFSSKYTEEPVFKYPKQNFNAYKLQRALFSNRLEKIPDNDIRSLYQSVIYYYANMVQCAEAIGERKKFFYNSLRLYGTPKEKDVANANFILHIKDQLASSDSEKRYTALDAKAYFEDFVKRYDFPLNIKLSTSIAADAMVSNSTQTLAIKKNARFSDNQLKTLANHEIGVHMVTTFNGLNQPLKIFSNGFPKNVETQEGLAVFSEYMSGALTLDRLKILAYRVIAADSLIKGYSFADTFDLLHNQYKLDRDKAFIITLRIHRGGGFTKDFLYLTGLKKIYEYYKKGQPLTPLLTGKVSLDRVDSILKLQEYGLASKSVHITDSYSGNKNINTTIDFILQNLR</sequence>
<evidence type="ECO:0000313" key="6">
    <source>
        <dbReference type="Proteomes" id="UP001153642"/>
    </source>
</evidence>
<organism evidence="5 6">
    <name type="scientific">Galbibacter pacificus</name>
    <dbReference type="NCBI Taxonomy" id="2996052"/>
    <lineage>
        <taxon>Bacteria</taxon>
        <taxon>Pseudomonadati</taxon>
        <taxon>Bacteroidota</taxon>
        <taxon>Flavobacteriia</taxon>
        <taxon>Flavobacteriales</taxon>
        <taxon>Flavobacteriaceae</taxon>
        <taxon>Galbibacter</taxon>
    </lineage>
</organism>
<dbReference type="PANTHER" id="PTHR31817:SF0">
    <property type="entry name" value="CHROMOSOME UNDETERMINED SCAFFOLD_67, WHOLE GENOME SHOTGUN SEQUENCE"/>
    <property type="match status" value="1"/>
</dbReference>
<evidence type="ECO:0000313" key="5">
    <source>
        <dbReference type="EMBL" id="MDG3585504.1"/>
    </source>
</evidence>
<evidence type="ECO:0000256" key="2">
    <source>
        <dbReference type="ARBA" id="ARBA00022670"/>
    </source>
</evidence>
<dbReference type="SMART" id="SM01154">
    <property type="entry name" value="DUF1704"/>
    <property type="match status" value="1"/>
</dbReference>
<comment type="cofactor">
    <cofactor evidence="1">
        <name>Zn(2+)</name>
        <dbReference type="ChEBI" id="CHEBI:29105"/>
    </cofactor>
</comment>
<dbReference type="RefSeq" id="WP_277899230.1">
    <property type="nucleotide sequence ID" value="NZ_JAPMUA010000002.1"/>
</dbReference>